<comment type="caution">
    <text evidence="1">The sequence shown here is derived from an EMBL/GenBank/DDBJ whole genome shotgun (WGS) entry which is preliminary data.</text>
</comment>
<evidence type="ECO:0008006" key="3">
    <source>
        <dbReference type="Google" id="ProtNLM"/>
    </source>
</evidence>
<proteinExistence type="predicted"/>
<organism evidence="1 2">
    <name type="scientific">Kordia aestuariivivens</name>
    <dbReference type="NCBI Taxonomy" id="2759037"/>
    <lineage>
        <taxon>Bacteria</taxon>
        <taxon>Pseudomonadati</taxon>
        <taxon>Bacteroidota</taxon>
        <taxon>Flavobacteriia</taxon>
        <taxon>Flavobacteriales</taxon>
        <taxon>Flavobacteriaceae</taxon>
        <taxon>Kordia</taxon>
    </lineage>
</organism>
<evidence type="ECO:0000313" key="1">
    <source>
        <dbReference type="EMBL" id="MBC8756283.1"/>
    </source>
</evidence>
<dbReference type="EMBL" id="JACGWS010000010">
    <property type="protein sequence ID" value="MBC8756283.1"/>
    <property type="molecule type" value="Genomic_DNA"/>
</dbReference>
<evidence type="ECO:0000313" key="2">
    <source>
        <dbReference type="Proteomes" id="UP000619238"/>
    </source>
</evidence>
<reference evidence="1 2" key="1">
    <citation type="submission" date="2020-07" db="EMBL/GenBank/DDBJ databases">
        <title>Description of Kordia aestuariivivens sp. nov., isolated from a tidal flat.</title>
        <authorList>
            <person name="Park S."/>
            <person name="Yoon J.-H."/>
        </authorList>
    </citation>
    <scope>NUCLEOTIDE SEQUENCE [LARGE SCALE GENOMIC DNA]</scope>
    <source>
        <strain evidence="1 2">YSTF-M3</strain>
    </source>
</reference>
<dbReference type="Gene3D" id="3.90.190.10">
    <property type="entry name" value="Protein tyrosine phosphatase superfamily"/>
    <property type="match status" value="1"/>
</dbReference>
<dbReference type="SUPFAM" id="SSF52799">
    <property type="entry name" value="(Phosphotyrosine protein) phosphatases II"/>
    <property type="match status" value="1"/>
</dbReference>
<sequence>MSDSFCQELKEIAKKVIGVHHPKPPTFCSVFPIWKLPTGFSSTDKMTAIFPIPNLLPKAPQFILVGIGYNLTAKILQDNNIAGVLNVAYDVDDCRSLAGQFPKPHSNYYHTQLSKVGLVDGNENKMMTLVAAIYMAEQLLSFPSEEQQKEDGMTNFFPQGNLYIHCHDGGSRSVTITALYIYYKFYVGKYTFQQVYEQVICARFSEATNHVPTQGICENAYEVLTTFKELFPTPVYNS</sequence>
<keyword evidence="2" id="KW-1185">Reference proteome</keyword>
<accession>A0ABR7QCR5</accession>
<name>A0ABR7QCR5_9FLAO</name>
<dbReference type="Proteomes" id="UP000619238">
    <property type="component" value="Unassembled WGS sequence"/>
</dbReference>
<protein>
    <recommendedName>
        <fullName evidence="3">Tyrosine specific protein phosphatases domain-containing protein</fullName>
    </recommendedName>
</protein>
<dbReference type="RefSeq" id="WP_187563322.1">
    <property type="nucleotide sequence ID" value="NZ_JACGWS010000010.1"/>
</dbReference>
<gene>
    <name evidence="1" type="ORF">H2O64_16535</name>
</gene>
<dbReference type="InterPro" id="IPR029021">
    <property type="entry name" value="Prot-tyrosine_phosphatase-like"/>
</dbReference>